<dbReference type="PANTHER" id="PTHR16223">
    <property type="entry name" value="TRANSCRIPTION FACTOR BHLH83-RELATED"/>
    <property type="match status" value="1"/>
</dbReference>
<dbReference type="Pfam" id="PF00010">
    <property type="entry name" value="HLH"/>
    <property type="match status" value="1"/>
</dbReference>
<keyword evidence="2" id="KW-0805">Transcription regulation</keyword>
<accession>A0AAF0ZTJ6</accession>
<feature type="compositionally biased region" description="Basic residues" evidence="6">
    <location>
        <begin position="156"/>
        <end position="171"/>
    </location>
</feature>
<evidence type="ECO:0000256" key="2">
    <source>
        <dbReference type="ARBA" id="ARBA00023015"/>
    </source>
</evidence>
<organism evidence="8 9">
    <name type="scientific">Solanum verrucosum</name>
    <dbReference type="NCBI Taxonomy" id="315347"/>
    <lineage>
        <taxon>Eukaryota</taxon>
        <taxon>Viridiplantae</taxon>
        <taxon>Streptophyta</taxon>
        <taxon>Embryophyta</taxon>
        <taxon>Tracheophyta</taxon>
        <taxon>Spermatophyta</taxon>
        <taxon>Magnoliopsida</taxon>
        <taxon>eudicotyledons</taxon>
        <taxon>Gunneridae</taxon>
        <taxon>Pentapetalae</taxon>
        <taxon>asterids</taxon>
        <taxon>lamiids</taxon>
        <taxon>Solanales</taxon>
        <taxon>Solanaceae</taxon>
        <taxon>Solanoideae</taxon>
        <taxon>Solaneae</taxon>
        <taxon>Solanum</taxon>
    </lineage>
</organism>
<dbReference type="Gene3D" id="4.10.280.10">
    <property type="entry name" value="Helix-loop-helix DNA-binding domain"/>
    <property type="match status" value="1"/>
</dbReference>
<feature type="compositionally biased region" description="Basic and acidic residues" evidence="6">
    <location>
        <begin position="144"/>
        <end position="155"/>
    </location>
</feature>
<keyword evidence="4" id="KW-0804">Transcription</keyword>
<proteinExistence type="predicted"/>
<evidence type="ECO:0000256" key="3">
    <source>
        <dbReference type="ARBA" id="ARBA00023125"/>
    </source>
</evidence>
<dbReference type="GO" id="GO:0000981">
    <property type="term" value="F:DNA-binding transcription factor activity, RNA polymerase II-specific"/>
    <property type="evidence" value="ECO:0007669"/>
    <property type="project" value="TreeGrafter"/>
</dbReference>
<feature type="region of interest" description="Disordered" evidence="6">
    <location>
        <begin position="144"/>
        <end position="180"/>
    </location>
</feature>
<evidence type="ECO:0000313" key="9">
    <source>
        <dbReference type="Proteomes" id="UP001234989"/>
    </source>
</evidence>
<evidence type="ECO:0000256" key="5">
    <source>
        <dbReference type="ARBA" id="ARBA00023242"/>
    </source>
</evidence>
<dbReference type="CDD" id="cd11454">
    <property type="entry name" value="bHLH_AtIND_like"/>
    <property type="match status" value="1"/>
</dbReference>
<dbReference type="GO" id="GO:0000978">
    <property type="term" value="F:RNA polymerase II cis-regulatory region sequence-specific DNA binding"/>
    <property type="evidence" value="ECO:0007669"/>
    <property type="project" value="TreeGrafter"/>
</dbReference>
<protein>
    <recommendedName>
        <fullName evidence="7">BHLH domain-containing protein</fullName>
    </recommendedName>
</protein>
<dbReference type="InterPro" id="IPR045843">
    <property type="entry name" value="IND-like"/>
</dbReference>
<dbReference type="AlphaFoldDB" id="A0AAF0ZTJ6"/>
<reference evidence="8" key="1">
    <citation type="submission" date="2023-08" db="EMBL/GenBank/DDBJ databases">
        <title>A de novo genome assembly of Solanum verrucosum Schlechtendal, a Mexican diploid species geographically isolated from the other diploid A-genome species in potato relatives.</title>
        <authorList>
            <person name="Hosaka K."/>
        </authorList>
    </citation>
    <scope>NUCLEOTIDE SEQUENCE</scope>
    <source>
        <tissue evidence="8">Young leaves</tissue>
    </source>
</reference>
<dbReference type="GO" id="GO:0046983">
    <property type="term" value="F:protein dimerization activity"/>
    <property type="evidence" value="ECO:0007669"/>
    <property type="project" value="InterPro"/>
</dbReference>
<dbReference type="SUPFAM" id="SSF47459">
    <property type="entry name" value="HLH, helix-loop-helix DNA-binding domain"/>
    <property type="match status" value="1"/>
</dbReference>
<dbReference type="GO" id="GO:0005634">
    <property type="term" value="C:nucleus"/>
    <property type="evidence" value="ECO:0007669"/>
    <property type="project" value="UniProtKB-SubCell"/>
</dbReference>
<dbReference type="Proteomes" id="UP001234989">
    <property type="component" value="Chromosome 10"/>
</dbReference>
<dbReference type="PANTHER" id="PTHR16223:SF320">
    <property type="entry name" value="TRANSCRIPTION FACTOR BHLH84-LIKE"/>
    <property type="match status" value="1"/>
</dbReference>
<dbReference type="EMBL" id="CP133621">
    <property type="protein sequence ID" value="WMV51016.1"/>
    <property type="molecule type" value="Genomic_DNA"/>
</dbReference>
<evidence type="ECO:0000313" key="8">
    <source>
        <dbReference type="EMBL" id="WMV51016.1"/>
    </source>
</evidence>
<keyword evidence="3" id="KW-0238">DNA-binding</keyword>
<gene>
    <name evidence="8" type="ORF">MTR67_044401</name>
</gene>
<dbReference type="PROSITE" id="PS50888">
    <property type="entry name" value="BHLH"/>
    <property type="match status" value="1"/>
</dbReference>
<dbReference type="GO" id="GO:0048766">
    <property type="term" value="P:root hair initiation"/>
    <property type="evidence" value="ECO:0007669"/>
    <property type="project" value="UniProtKB-ARBA"/>
</dbReference>
<evidence type="ECO:0000256" key="1">
    <source>
        <dbReference type="ARBA" id="ARBA00004123"/>
    </source>
</evidence>
<keyword evidence="5" id="KW-0539">Nucleus</keyword>
<evidence type="ECO:0000256" key="4">
    <source>
        <dbReference type="ARBA" id="ARBA00023163"/>
    </source>
</evidence>
<sequence length="305" mass="34143">MEHVASMSEGDWSSLSGMCFTEEADFMAQLLGNCSFPNDSNNYGASSGYWNIGHESNIGSSGGREHSGFLFPPPSHESYYSSNSRPILMRNDSSITTERGLMDTNNPIEADEYFVNNMEFDGNTAEPLLDGKGMQLGRIDYERFPEDHSPTESSKKRAQLHGHVPKNKRSTKLQTDVKTGEMDGKNKAVLQRQNSMISCCSEDESNVSLELTQKSRASRGSATDPQSLYARKRRERINERLKTLQSLIPNGTKVDISTMLEEAVQYVKFLQLQIKLLSSEDLWMYAPIAYNGMDLGLDLRIGIPK</sequence>
<feature type="domain" description="BHLH" evidence="7">
    <location>
        <begin position="221"/>
        <end position="270"/>
    </location>
</feature>
<dbReference type="InterPro" id="IPR036638">
    <property type="entry name" value="HLH_DNA-bd_sf"/>
</dbReference>
<evidence type="ECO:0000256" key="6">
    <source>
        <dbReference type="SAM" id="MobiDB-lite"/>
    </source>
</evidence>
<keyword evidence="9" id="KW-1185">Reference proteome</keyword>
<dbReference type="FunFam" id="4.10.280.10:FF:000022">
    <property type="entry name" value="Basic helix-loop-helix transcription factor"/>
    <property type="match status" value="1"/>
</dbReference>
<name>A0AAF0ZTJ6_SOLVR</name>
<comment type="subcellular location">
    <subcellularLocation>
        <location evidence="1">Nucleus</location>
    </subcellularLocation>
</comment>
<dbReference type="InterPro" id="IPR011598">
    <property type="entry name" value="bHLH_dom"/>
</dbReference>
<dbReference type="SMART" id="SM00353">
    <property type="entry name" value="HLH"/>
    <property type="match status" value="1"/>
</dbReference>
<evidence type="ECO:0000259" key="7">
    <source>
        <dbReference type="PROSITE" id="PS50888"/>
    </source>
</evidence>